<dbReference type="Proteomes" id="UP000287651">
    <property type="component" value="Unassembled WGS sequence"/>
</dbReference>
<reference evidence="2 3" key="1">
    <citation type="journal article" date="2014" name="Agronomy (Basel)">
        <title>A Draft Genome Sequence for Ensete ventricosum, the Drought-Tolerant Tree Against Hunger.</title>
        <authorList>
            <person name="Harrison J."/>
            <person name="Moore K.A."/>
            <person name="Paszkiewicz K."/>
            <person name="Jones T."/>
            <person name="Grant M."/>
            <person name="Ambacheew D."/>
            <person name="Muzemil S."/>
            <person name="Studholme D.J."/>
        </authorList>
    </citation>
    <scope>NUCLEOTIDE SEQUENCE [LARGE SCALE GENOMIC DNA]</scope>
</reference>
<proteinExistence type="predicted"/>
<accession>A0A427A1K1</accession>
<evidence type="ECO:0000256" key="1">
    <source>
        <dbReference type="SAM" id="MobiDB-lite"/>
    </source>
</evidence>
<dbReference type="EMBL" id="AMZH03004119">
    <property type="protein sequence ID" value="RRT70120.1"/>
    <property type="molecule type" value="Genomic_DNA"/>
</dbReference>
<comment type="caution">
    <text evidence="2">The sequence shown here is derived from an EMBL/GenBank/DDBJ whole genome shotgun (WGS) entry which is preliminary data.</text>
</comment>
<sequence>MSLEHGGLGGDEIVEAGFLAEELGGSLVVVPMVLELGLGEDGIPGFLVDDDDSGTLVPQWSFRAFRFARLMMMGFEKLPELIPVAVALELLSMGWKAERVSSEKKSVVVVVLEVLHRISSTLTTATATATATRNRKANVNKREADDTPPPEDTNVSTLAAAAAAASPRKPHRHYFFPSPSRYPLTESSNPPSKRTACLSGEEDENLYLAMIERGGLSLFLAGIPHRTRSAGLHQILEVLHPLANPLPSHLRNRRKRLGDEHMEERRWECSVPQVTIRVLFRPSYDCLWPDPVELLRECSPTWAPCHSPSRSVVRPPVSLLLLSLLLVSCS</sequence>
<organism evidence="2 3">
    <name type="scientific">Ensete ventricosum</name>
    <name type="common">Abyssinian banana</name>
    <name type="synonym">Musa ensete</name>
    <dbReference type="NCBI Taxonomy" id="4639"/>
    <lineage>
        <taxon>Eukaryota</taxon>
        <taxon>Viridiplantae</taxon>
        <taxon>Streptophyta</taxon>
        <taxon>Embryophyta</taxon>
        <taxon>Tracheophyta</taxon>
        <taxon>Spermatophyta</taxon>
        <taxon>Magnoliopsida</taxon>
        <taxon>Liliopsida</taxon>
        <taxon>Zingiberales</taxon>
        <taxon>Musaceae</taxon>
        <taxon>Ensete</taxon>
    </lineage>
</organism>
<evidence type="ECO:0000313" key="2">
    <source>
        <dbReference type="EMBL" id="RRT70120.1"/>
    </source>
</evidence>
<feature type="region of interest" description="Disordered" evidence="1">
    <location>
        <begin position="169"/>
        <end position="197"/>
    </location>
</feature>
<dbReference type="AlphaFoldDB" id="A0A427A1K1"/>
<name>A0A427A1K1_ENSVE</name>
<gene>
    <name evidence="2" type="ORF">B296_00007536</name>
</gene>
<protein>
    <submittedName>
        <fullName evidence="2">Uncharacterized protein</fullName>
    </submittedName>
</protein>
<evidence type="ECO:0000313" key="3">
    <source>
        <dbReference type="Proteomes" id="UP000287651"/>
    </source>
</evidence>
<feature type="region of interest" description="Disordered" evidence="1">
    <location>
        <begin position="129"/>
        <end position="154"/>
    </location>
</feature>